<dbReference type="OrthoDB" id="3554308at2759"/>
<dbReference type="EMBL" id="PQXH01000509">
    <property type="protein sequence ID" value="TGO06796.1"/>
    <property type="molecule type" value="Genomic_DNA"/>
</dbReference>
<feature type="region of interest" description="Disordered" evidence="1">
    <location>
        <begin position="1"/>
        <end position="98"/>
    </location>
</feature>
<proteinExistence type="predicted"/>
<protein>
    <submittedName>
        <fullName evidence="3">Uncharacterized protein</fullName>
    </submittedName>
</protein>
<dbReference type="Proteomes" id="UP000297777">
    <property type="component" value="Unassembled WGS sequence"/>
</dbReference>
<keyword evidence="2" id="KW-1133">Transmembrane helix</keyword>
<organism evidence="3 4">
    <name type="scientific">Botrytis tulipae</name>
    <dbReference type="NCBI Taxonomy" id="87230"/>
    <lineage>
        <taxon>Eukaryota</taxon>
        <taxon>Fungi</taxon>
        <taxon>Dikarya</taxon>
        <taxon>Ascomycota</taxon>
        <taxon>Pezizomycotina</taxon>
        <taxon>Leotiomycetes</taxon>
        <taxon>Helotiales</taxon>
        <taxon>Sclerotiniaceae</taxon>
        <taxon>Botrytis</taxon>
    </lineage>
</organism>
<keyword evidence="4" id="KW-1185">Reference proteome</keyword>
<keyword evidence="2" id="KW-0812">Transmembrane</keyword>
<sequence length="504" mass="54726">MVFSKEDSKGFRNSRKPTKIPKSVADNAHPHIKMNTSTRTFISPVKSESNYPACRTPRTPETPTRPRKISKSNGKGKGMSRKTSFSKIPGSPGSTRFHALSSTLRTSPIAFALAGNMSLRYRDTPSISSSDSGSTIRENIAEAMATNQFAMPDRNLPLSPQNKTRRITANMSSPLTNKGKSLPTTAISPPEPVIVNGVISQMKSPVLVSGPIASPTVPSPVHTSDASYNSSTYTPPKVFTAPSSPSATHKAAEPFPSRPIQKKTQSTPLLPKRHRSSTGSSRHVVASSAPSEFHEYQTINGTIDLPFPFNKGSSSNSSGYHSGVPGSASTSSSRTSLKTIYRGILHNLRPRVLGAYILFGGSIIWLVWMTSNRILSDKKGNPGHSHGGIGGHVPPYEMSIATLTPSFPTHDIEEFMPVGKPYLTTWGVNDRQVLQNSDKSRPNSPSKSEPEESLWNTLYKVFVTLAWLFGIVLVFLLIRALIENLFLFFFSGGDAADGDWSEKV</sequence>
<feature type="transmembrane region" description="Helical" evidence="2">
    <location>
        <begin position="352"/>
        <end position="369"/>
    </location>
</feature>
<accession>A0A4Z1E4C1</accession>
<gene>
    <name evidence="3" type="ORF">BTUL_0514g00010</name>
</gene>
<feature type="transmembrane region" description="Helical" evidence="2">
    <location>
        <begin position="461"/>
        <end position="482"/>
    </location>
</feature>
<feature type="region of interest" description="Disordered" evidence="1">
    <location>
        <begin position="237"/>
        <end position="291"/>
    </location>
</feature>
<reference evidence="3 4" key="1">
    <citation type="submission" date="2017-12" db="EMBL/GenBank/DDBJ databases">
        <title>Comparative genomics of Botrytis spp.</title>
        <authorList>
            <person name="Valero-Jimenez C.A."/>
            <person name="Tapia P."/>
            <person name="Veloso J."/>
            <person name="Silva-Moreno E."/>
            <person name="Staats M."/>
            <person name="Valdes J.H."/>
            <person name="Van Kan J.A.L."/>
        </authorList>
    </citation>
    <scope>NUCLEOTIDE SEQUENCE [LARGE SCALE GENOMIC DNA]</scope>
    <source>
        <strain evidence="3 4">Bt9001</strain>
    </source>
</reference>
<evidence type="ECO:0000256" key="2">
    <source>
        <dbReference type="SAM" id="Phobius"/>
    </source>
</evidence>
<dbReference type="AlphaFoldDB" id="A0A4Z1E4C1"/>
<evidence type="ECO:0000256" key="1">
    <source>
        <dbReference type="SAM" id="MobiDB-lite"/>
    </source>
</evidence>
<keyword evidence="2" id="KW-0472">Membrane</keyword>
<name>A0A4Z1E4C1_9HELO</name>
<feature type="compositionally biased region" description="Polar residues" evidence="1">
    <location>
        <begin position="34"/>
        <end position="50"/>
    </location>
</feature>
<evidence type="ECO:0000313" key="3">
    <source>
        <dbReference type="EMBL" id="TGO06796.1"/>
    </source>
</evidence>
<feature type="region of interest" description="Disordered" evidence="1">
    <location>
        <begin position="314"/>
        <end position="333"/>
    </location>
</feature>
<comment type="caution">
    <text evidence="3">The sequence shown here is derived from an EMBL/GenBank/DDBJ whole genome shotgun (WGS) entry which is preliminary data.</text>
</comment>
<feature type="compositionally biased region" description="Basic and acidic residues" evidence="1">
    <location>
        <begin position="1"/>
        <end position="10"/>
    </location>
</feature>
<evidence type="ECO:0000313" key="4">
    <source>
        <dbReference type="Proteomes" id="UP000297777"/>
    </source>
</evidence>